<keyword evidence="3" id="KW-1185">Reference proteome</keyword>
<feature type="transmembrane region" description="Helical" evidence="1">
    <location>
        <begin position="659"/>
        <end position="680"/>
    </location>
</feature>
<proteinExistence type="predicted"/>
<feature type="transmembrane region" description="Helical" evidence="1">
    <location>
        <begin position="507"/>
        <end position="526"/>
    </location>
</feature>
<feature type="transmembrane region" description="Helical" evidence="1">
    <location>
        <begin position="781"/>
        <end position="799"/>
    </location>
</feature>
<feature type="transmembrane region" description="Helical" evidence="1">
    <location>
        <begin position="984"/>
        <end position="1004"/>
    </location>
</feature>
<feature type="transmembrane region" description="Helical" evidence="1">
    <location>
        <begin position="610"/>
        <end position="629"/>
    </location>
</feature>
<gene>
    <name evidence="2" type="ORF">E4P82_18555</name>
</gene>
<feature type="transmembrane region" description="Helical" evidence="1">
    <location>
        <begin position="907"/>
        <end position="924"/>
    </location>
</feature>
<protein>
    <recommendedName>
        <fullName evidence="4">DUF2157 domain-containing protein</fullName>
    </recommendedName>
</protein>
<feature type="transmembrane region" description="Helical" evidence="1">
    <location>
        <begin position="756"/>
        <end position="774"/>
    </location>
</feature>
<feature type="transmembrane region" description="Helical" evidence="1">
    <location>
        <begin position="719"/>
        <end position="736"/>
    </location>
</feature>
<dbReference type="EMBL" id="SPMZ01000073">
    <property type="protein sequence ID" value="NMQ21014.1"/>
    <property type="molecule type" value="Genomic_DNA"/>
</dbReference>
<feature type="transmembrane region" description="Helical" evidence="1">
    <location>
        <begin position="262"/>
        <end position="277"/>
    </location>
</feature>
<comment type="caution">
    <text evidence="2">The sequence shown here is derived from an EMBL/GenBank/DDBJ whole genome shotgun (WGS) entry which is preliminary data.</text>
</comment>
<name>A0ABX1TSR0_9GAMM</name>
<evidence type="ECO:0000313" key="3">
    <source>
        <dbReference type="Proteomes" id="UP000760480"/>
    </source>
</evidence>
<feature type="transmembrane region" description="Helical" evidence="1">
    <location>
        <begin position="342"/>
        <end position="363"/>
    </location>
</feature>
<feature type="transmembrane region" description="Helical" evidence="1">
    <location>
        <begin position="369"/>
        <end position="387"/>
    </location>
</feature>
<feature type="transmembrane region" description="Helical" evidence="1">
    <location>
        <begin position="426"/>
        <end position="446"/>
    </location>
</feature>
<feature type="transmembrane region" description="Helical" evidence="1">
    <location>
        <begin position="882"/>
        <end position="901"/>
    </location>
</feature>
<feature type="transmembrane region" description="Helical" evidence="1">
    <location>
        <begin position="235"/>
        <end position="256"/>
    </location>
</feature>
<feature type="transmembrane region" description="Helical" evidence="1">
    <location>
        <begin position="284"/>
        <end position="303"/>
    </location>
</feature>
<sequence length="1051" mass="113243">MALLWVIGLVHLGLRLLGGVVTVKWAGTASLAALSGLLLVGHFHVFRWIVLPVLLGLAGVLVGLDRLGLPPPWLGATAVLYVLLIWQVAIEGLNRPLTWRLARLLRFTVPGGAGGRRWIEESLHYEALFVAALPVAAGPVLGLLGAPAPELLPALTLSLLSFVLVGWRYRRAVHAYAALATVTVGVWLIGFWLAPATLFGLGQPFGNGMLSLGMALLGVGLERERVAPLAYWRGPLYRVSGLLYVLALAGAVLGFLVADPRLPILLALLCVALFPVARPLPSAAAWRGLGLALLSSALVWSVANRMDFNPAMGMAIAVAWGYALWFAGNLPLPRWNAFQPDWAVAPAFWPLLGLIVVLGAGALAVMDGAWTPAVALAGLAPYLLLLLRNTAWPGMAWLAVAMLVGSGLLAAGALEWNWWGRGDWQFGSGDGLAAVLVWLNLLFLLVPLWSRHGRRLVRWLSWRQDGLAAPLFWIPFAILILLLARLLSVEAGGLLWDGAFRLGHSSWSLSGLALLLAATAGHAFYLRPEPWTAHVSLTAFGALLLAILLDLAMPLVWVPLMVALWAGGLLLIGRHGPSHWAVWRSSLDKWLVLLPALSLCLLPLTAEANWVIGTATLLLLALVALARGWWRENRRWLQLGLLLALAGGYTVWLSDTLSFAALAGLAPWYAAQTVLLMLGFMAARRCVMIRLAALDPEVDTERCGQCYELEQAISGLTPWLLGLSGIWLGLHAYVLVAYLTGLGSAPWHFGIPADPLAAGTALALLAGLATVRAWRRPDRPNWIYAAALALGLLVAYLRLLVLGLASFEVVDTAVLMVAGYVAFLLRQFTASPPLYRLAMLLPLLALATAPWQLASAWTGGALLAAAVLYLSLAGTLRNPWPLYLGVLALNGAVYLWAPLWAEHYGLWQFYIVPGAVSVLVLLHLHRRELRPKVLNGARLAALSTLYAGAGLDVFLRPELSVFVLALALALTGIVAGIALRIRAFLYAGVAFLVLNVIGQLLRFYPEQGLSRALILLGLGATITVGMVVFNLKREAILRRIRIARADLAGWE</sequence>
<evidence type="ECO:0008006" key="4">
    <source>
        <dbReference type="Google" id="ProtNLM"/>
    </source>
</evidence>
<organism evidence="2 3">
    <name type="scientific">Candidatus Competibacter phosphatis</name>
    <dbReference type="NCBI Taxonomy" id="221280"/>
    <lineage>
        <taxon>Bacteria</taxon>
        <taxon>Pseudomonadati</taxon>
        <taxon>Pseudomonadota</taxon>
        <taxon>Gammaproteobacteria</taxon>
        <taxon>Candidatus Competibacteraceae</taxon>
        <taxon>Candidatus Competibacter</taxon>
    </lineage>
</organism>
<feature type="transmembrane region" description="Helical" evidence="1">
    <location>
        <begin position="467"/>
        <end position="487"/>
    </location>
</feature>
<feature type="transmembrane region" description="Helical" evidence="1">
    <location>
        <begin position="48"/>
        <end position="67"/>
    </location>
</feature>
<evidence type="ECO:0000256" key="1">
    <source>
        <dbReference type="SAM" id="Phobius"/>
    </source>
</evidence>
<feature type="transmembrane region" description="Helical" evidence="1">
    <location>
        <begin position="857"/>
        <end position="875"/>
    </location>
</feature>
<feature type="transmembrane region" description="Helical" evidence="1">
    <location>
        <begin position="151"/>
        <end position="169"/>
    </location>
</feature>
<dbReference type="Proteomes" id="UP000760480">
    <property type="component" value="Unassembled WGS sequence"/>
</dbReference>
<reference evidence="2 3" key="1">
    <citation type="submission" date="2019-03" db="EMBL/GenBank/DDBJ databases">
        <title>Metabolic reconstructions from genomes of highly enriched 'Candidatus Accumulibacter' and 'Candidatus Competibacter' bioreactor populations.</title>
        <authorList>
            <person name="Annavajhala M.K."/>
            <person name="Welles L."/>
            <person name="Abbas B."/>
            <person name="Sorokin D."/>
            <person name="Park H."/>
            <person name="Van Loosdrecht M."/>
            <person name="Chandran K."/>
        </authorList>
    </citation>
    <scope>NUCLEOTIDE SEQUENCE [LARGE SCALE GENOMIC DNA]</scope>
    <source>
        <strain evidence="2 3">SBR_G</strain>
    </source>
</reference>
<feature type="transmembrane region" description="Helical" evidence="1">
    <location>
        <begin position="636"/>
        <end position="653"/>
    </location>
</feature>
<feature type="transmembrane region" description="Helical" evidence="1">
    <location>
        <begin position="936"/>
        <end position="955"/>
    </location>
</feature>
<feature type="transmembrane region" description="Helical" evidence="1">
    <location>
        <begin position="205"/>
        <end position="223"/>
    </location>
</feature>
<feature type="transmembrane region" description="Helical" evidence="1">
    <location>
        <begin position="176"/>
        <end position="199"/>
    </location>
</feature>
<feature type="transmembrane region" description="Helical" evidence="1">
    <location>
        <begin position="73"/>
        <end position="93"/>
    </location>
</feature>
<feature type="transmembrane region" description="Helical" evidence="1">
    <location>
        <begin position="394"/>
        <end position="414"/>
    </location>
</feature>
<feature type="transmembrane region" description="Helical" evidence="1">
    <location>
        <begin position="961"/>
        <end position="979"/>
    </location>
</feature>
<accession>A0ABX1TSR0</accession>
<keyword evidence="1" id="KW-0812">Transmembrane</keyword>
<feature type="transmembrane region" description="Helical" evidence="1">
    <location>
        <begin position="805"/>
        <end position="825"/>
    </location>
</feature>
<keyword evidence="1" id="KW-1133">Transmembrane helix</keyword>
<feature type="transmembrane region" description="Helical" evidence="1">
    <location>
        <begin position="309"/>
        <end position="330"/>
    </location>
</feature>
<feature type="transmembrane region" description="Helical" evidence="1">
    <location>
        <begin position="834"/>
        <end position="851"/>
    </location>
</feature>
<keyword evidence="1" id="KW-0472">Membrane</keyword>
<evidence type="ECO:0000313" key="2">
    <source>
        <dbReference type="EMBL" id="NMQ21014.1"/>
    </source>
</evidence>
<feature type="transmembrane region" description="Helical" evidence="1">
    <location>
        <begin position="1010"/>
        <end position="1031"/>
    </location>
</feature>